<evidence type="ECO:0000313" key="3">
    <source>
        <dbReference type="Proteomes" id="UP001140293"/>
    </source>
</evidence>
<protein>
    <submittedName>
        <fullName evidence="2">Uncharacterized protein</fullName>
    </submittedName>
</protein>
<gene>
    <name evidence="2" type="ORF">H7I41_25270</name>
</gene>
<dbReference type="Proteomes" id="UP001140293">
    <property type="component" value="Unassembled WGS sequence"/>
</dbReference>
<feature type="compositionally biased region" description="Polar residues" evidence="1">
    <location>
        <begin position="1"/>
        <end position="11"/>
    </location>
</feature>
<name>A0A9X2YU72_9MYCO</name>
<keyword evidence="3" id="KW-1185">Reference proteome</keyword>
<reference evidence="2" key="2">
    <citation type="journal article" date="2022" name="BMC Genomics">
        <title>Comparative genome analysis of mycobacteria focusing on tRNA and non-coding RNA.</title>
        <authorList>
            <person name="Behra P.R.K."/>
            <person name="Pettersson B.M.F."/>
            <person name="Ramesh M."/>
            <person name="Das S."/>
            <person name="Dasgupta S."/>
            <person name="Kirsebom L.A."/>
        </authorList>
    </citation>
    <scope>NUCLEOTIDE SEQUENCE</scope>
    <source>
        <strain evidence="2">DSM 44615</strain>
    </source>
</reference>
<dbReference type="RefSeq" id="WP_264015406.1">
    <property type="nucleotide sequence ID" value="NZ_JACKSJ010000235.1"/>
</dbReference>
<evidence type="ECO:0000256" key="1">
    <source>
        <dbReference type="SAM" id="MobiDB-lite"/>
    </source>
</evidence>
<feature type="region of interest" description="Disordered" evidence="1">
    <location>
        <begin position="1"/>
        <end position="29"/>
    </location>
</feature>
<reference evidence="2" key="1">
    <citation type="submission" date="2020-07" db="EMBL/GenBank/DDBJ databases">
        <authorList>
            <person name="Pettersson B.M.F."/>
            <person name="Behra P.R.K."/>
            <person name="Ramesh M."/>
            <person name="Das S."/>
            <person name="Dasgupta S."/>
            <person name="Kirsebom L.A."/>
        </authorList>
    </citation>
    <scope>NUCLEOTIDE SEQUENCE</scope>
    <source>
        <strain evidence="2">DSM 44615</strain>
    </source>
</reference>
<organism evidence="2 3">
    <name type="scientific">[Mycobacterium] manitobense</name>
    <dbReference type="NCBI Taxonomy" id="190147"/>
    <lineage>
        <taxon>Bacteria</taxon>
        <taxon>Bacillati</taxon>
        <taxon>Actinomycetota</taxon>
        <taxon>Actinomycetes</taxon>
        <taxon>Mycobacteriales</taxon>
        <taxon>Mycobacteriaceae</taxon>
        <taxon>Mycolicibacterium</taxon>
    </lineage>
</organism>
<proteinExistence type="predicted"/>
<accession>A0A9X2YU72</accession>
<dbReference type="AlphaFoldDB" id="A0A9X2YU72"/>
<dbReference type="EMBL" id="JACKSJ010000235">
    <property type="protein sequence ID" value="MCV7173239.1"/>
    <property type="molecule type" value="Genomic_DNA"/>
</dbReference>
<evidence type="ECO:0000313" key="2">
    <source>
        <dbReference type="EMBL" id="MCV7173239.1"/>
    </source>
</evidence>
<comment type="caution">
    <text evidence="2">The sequence shown here is derived from an EMBL/GenBank/DDBJ whole genome shotgun (WGS) entry which is preliminary data.</text>
</comment>
<sequence>MPPQGGNSTAETLKLPPLNNGTESGAFDDDGEIGASGLLNSAIHGNLLEFTGG</sequence>